<gene>
    <name evidence="1" type="primary">flaEY</name>
    <name evidence="1" type="ORF">GCM10017044_05360</name>
</gene>
<reference evidence="1" key="2">
    <citation type="submission" date="2020-09" db="EMBL/GenBank/DDBJ databases">
        <authorList>
            <person name="Sun Q."/>
            <person name="Kim S."/>
        </authorList>
    </citation>
    <scope>NUCLEOTIDE SEQUENCE</scope>
    <source>
        <strain evidence="1">KCTC 42590</strain>
    </source>
</reference>
<sequence length="1000" mass="105013">MAFFGTSGGLFGGGTSSPSIQIVGVGANLLSMAMSAKLTQAGYNSLSLADRQAINSGARLDSDPAVITPWEQVSETRTLNQKVREARALTNFIDLRDSFISGTEDPDKQATFAIYKALDNLRALAEYAADSKTSTSSLGRLDAQFQMGFGQVRDYISEVDLDKLALFMGDKEYTVDSTVRLGKDQTNFVGSAIMDNPDTAIAGLTGSEVFTVSITKFGVKEDIEVDLAGVAGDLTLNNIVDHINTQIQAIPQLDENGDIKLDGDGNPVSKYGTEFTVNRTADGKYGIAYTGTLLEEVGFSAAVMEPTLYVASTTSYLDEEYARTGRVTEINGLSGTLTVDNSFDFASTDLAATDIKERTADLDDDDLDPKLAALRDEMLADAKADVTGSDEADTSSVDENATSLTNIDSDVKVNADTETRRIVVDSEGSIYVVGQTAGSMDHQINTSEGGDVYLTKFDSEGNVQFSRLLGVGGEADVFGITVDSQDNVIITGQTDSALTADDVFDGKDAFVTKLTKRGDEVFTYQLDKIGDAAGLSVTVDANDDVIIGGYTRTAISATSGFGGGRDSLVLKLDGATGDLTSSAVIGAATNEEVKGIALASDGNILIATEEDGQAVIRKLDAADLSVELASYTLGDLGTGGSIEKMIVDGNDIYIAGLTNDASLGTNINGAAAGGYDGFVAKFTDGGGSVSYDYTTYLGTTGTDSIADVTVASGKLYVAGSTEDILAGEASTGLVDGFVARLDAATGAIEDQEQFGRSLARSEVSGVAFTEKGNSVLSTLGLPVGPAQTYQDRSVATQTSVREGDHFYISIDGGRKKKIEIQAGDTFDDLARRIRIAGGGKVKAEYSTTSEGQKLKISTLDGGPSVDLLAGEDGFDILKKIGITPGKLLPKEEVFGISDEEEEYSEETLGGVFGLKLEGALNLQDKTTAKYVLGLLDDAIGTIQRAYRSTIFDPVKASLLNQKPGLNSAPSPYMAARIANYTDALNRLTGYSQAGSSGGFF</sequence>
<dbReference type="SUPFAM" id="SSF50998">
    <property type="entry name" value="Quinoprotein alcohol dehydrogenase-like"/>
    <property type="match status" value="1"/>
</dbReference>
<dbReference type="InterPro" id="IPR011047">
    <property type="entry name" value="Quinoprotein_ADH-like_sf"/>
</dbReference>
<comment type="caution">
    <text evidence="1">The sequence shown here is derived from an EMBL/GenBank/DDBJ whole genome shotgun (WGS) entry which is preliminary data.</text>
</comment>
<name>A0A919ALI3_9PROT</name>
<accession>A0A919ALI3</accession>
<dbReference type="EMBL" id="BNCI01000001">
    <property type="protein sequence ID" value="GHF14194.1"/>
    <property type="molecule type" value="Genomic_DNA"/>
</dbReference>
<dbReference type="PANTHER" id="PTHR35580">
    <property type="entry name" value="CELL SURFACE GLYCOPROTEIN (S-LAYER PROTEIN)-LIKE PROTEIN"/>
    <property type="match status" value="1"/>
</dbReference>
<keyword evidence="2" id="KW-1185">Reference proteome</keyword>
<dbReference type="InterPro" id="IPR052918">
    <property type="entry name" value="Motility_Chemotaxis_Reg"/>
</dbReference>
<dbReference type="RefSeq" id="WP_191250007.1">
    <property type="nucleotide sequence ID" value="NZ_BNCI01000001.1"/>
</dbReference>
<evidence type="ECO:0000313" key="2">
    <source>
        <dbReference type="Proteomes" id="UP000630923"/>
    </source>
</evidence>
<organism evidence="1 2">
    <name type="scientific">Kordiimonas sediminis</name>
    <dbReference type="NCBI Taxonomy" id="1735581"/>
    <lineage>
        <taxon>Bacteria</taxon>
        <taxon>Pseudomonadati</taxon>
        <taxon>Pseudomonadota</taxon>
        <taxon>Alphaproteobacteria</taxon>
        <taxon>Kordiimonadales</taxon>
        <taxon>Kordiimonadaceae</taxon>
        <taxon>Kordiimonas</taxon>
    </lineage>
</organism>
<dbReference type="PANTHER" id="PTHR35580:SF1">
    <property type="entry name" value="PHYTASE-LIKE DOMAIN-CONTAINING PROTEIN"/>
    <property type="match status" value="1"/>
</dbReference>
<reference evidence="1" key="1">
    <citation type="journal article" date="2014" name="Int. J. Syst. Evol. Microbiol.">
        <title>Complete genome sequence of Corynebacterium casei LMG S-19264T (=DSM 44701T), isolated from a smear-ripened cheese.</title>
        <authorList>
            <consortium name="US DOE Joint Genome Institute (JGI-PGF)"/>
            <person name="Walter F."/>
            <person name="Albersmeier A."/>
            <person name="Kalinowski J."/>
            <person name="Ruckert C."/>
        </authorList>
    </citation>
    <scope>NUCLEOTIDE SEQUENCE</scope>
    <source>
        <strain evidence="1">KCTC 42590</strain>
    </source>
</reference>
<dbReference type="AlphaFoldDB" id="A0A919ALI3"/>
<proteinExistence type="predicted"/>
<protein>
    <submittedName>
        <fullName evidence="1">Regulatory protein FlaEY</fullName>
    </submittedName>
</protein>
<dbReference type="Proteomes" id="UP000630923">
    <property type="component" value="Unassembled WGS sequence"/>
</dbReference>
<evidence type="ECO:0000313" key="1">
    <source>
        <dbReference type="EMBL" id="GHF14194.1"/>
    </source>
</evidence>